<dbReference type="STRING" id="1440763.BJI69_18585"/>
<dbReference type="AlphaFoldDB" id="A0A1L3F028"/>
<gene>
    <name evidence="6" type="ORF">BJI69_18585</name>
</gene>
<dbReference type="GO" id="GO:0009279">
    <property type="term" value="C:cell outer membrane"/>
    <property type="evidence" value="ECO:0007669"/>
    <property type="project" value="UniProtKB-SubCell"/>
</dbReference>
<keyword evidence="5" id="KW-0998">Cell outer membrane</keyword>
<dbReference type="EMBL" id="CP017480">
    <property type="protein sequence ID" value="APG06634.1"/>
    <property type="molecule type" value="Genomic_DNA"/>
</dbReference>
<dbReference type="InterPro" id="IPR010583">
    <property type="entry name" value="MipA"/>
</dbReference>
<keyword evidence="4" id="KW-0472">Membrane</keyword>
<evidence type="ECO:0000313" key="6">
    <source>
        <dbReference type="EMBL" id="APG06634.1"/>
    </source>
</evidence>
<evidence type="ECO:0000313" key="7">
    <source>
        <dbReference type="Proteomes" id="UP000182987"/>
    </source>
</evidence>
<keyword evidence="3" id="KW-0732">Signal</keyword>
<keyword evidence="7" id="KW-1185">Reference proteome</keyword>
<dbReference type="Proteomes" id="UP000182987">
    <property type="component" value="Chromosome"/>
</dbReference>
<dbReference type="PANTHER" id="PTHR38776:SF1">
    <property type="entry name" value="MLTA-INTERACTING PROTEIN-RELATED"/>
    <property type="match status" value="1"/>
</dbReference>
<evidence type="ECO:0000256" key="3">
    <source>
        <dbReference type="ARBA" id="ARBA00022729"/>
    </source>
</evidence>
<dbReference type="GO" id="GO:0009252">
    <property type="term" value="P:peptidoglycan biosynthetic process"/>
    <property type="evidence" value="ECO:0007669"/>
    <property type="project" value="TreeGrafter"/>
</dbReference>
<evidence type="ECO:0000256" key="1">
    <source>
        <dbReference type="ARBA" id="ARBA00004442"/>
    </source>
</evidence>
<dbReference type="KEGG" id="lrz:BJI69_18585"/>
<dbReference type="PANTHER" id="PTHR38776">
    <property type="entry name" value="MLTA-INTERACTING PROTEIN-RELATED"/>
    <property type="match status" value="1"/>
</dbReference>
<organism evidence="6 7">
    <name type="scientific">Luteibacter rhizovicinus DSM 16549</name>
    <dbReference type="NCBI Taxonomy" id="1440763"/>
    <lineage>
        <taxon>Bacteria</taxon>
        <taxon>Pseudomonadati</taxon>
        <taxon>Pseudomonadota</taxon>
        <taxon>Gammaproteobacteria</taxon>
        <taxon>Lysobacterales</taxon>
        <taxon>Rhodanobacteraceae</taxon>
        <taxon>Luteibacter</taxon>
    </lineage>
</organism>
<dbReference type="Pfam" id="PF06629">
    <property type="entry name" value="MipA"/>
    <property type="match status" value="1"/>
</dbReference>
<protein>
    <submittedName>
        <fullName evidence="6">MltA-interacting MipA family protein</fullName>
    </submittedName>
</protein>
<evidence type="ECO:0000256" key="2">
    <source>
        <dbReference type="ARBA" id="ARBA00005722"/>
    </source>
</evidence>
<name>A0A1L3F028_9GAMM</name>
<comment type="subcellular location">
    <subcellularLocation>
        <location evidence="1">Cell outer membrane</location>
    </subcellularLocation>
</comment>
<accession>A0A1L3F028</accession>
<comment type="similarity">
    <text evidence="2">Belongs to the MipA/OmpV family.</text>
</comment>
<evidence type="ECO:0000256" key="5">
    <source>
        <dbReference type="ARBA" id="ARBA00023237"/>
    </source>
</evidence>
<sequence length="239" mass="25839">MSGAVSAQSADERAPGWSLGVGAAWAPSPYRNYDNKALPLPVVSYEGKSFYFRGTSAGYKLLSTRTDELSILVSPFANRFRHQDTDDARLRQLSNRNISGMAGVAWRHTADWGVISTSAQKEFTGHGGGTLLDAGYSYPLRKGAVTFIPTVGVARSNSALNDYYYGVSGREALRSGLSAYHADSGTAPYVNLMAIYRLSPSWVASGGMRYTILPDAVTDSPMVSADHTRSFFVSLSHVF</sequence>
<reference evidence="7" key="1">
    <citation type="submission" date="2016-09" db="EMBL/GenBank/DDBJ databases">
        <authorList>
            <person name="Lysoe E."/>
        </authorList>
    </citation>
    <scope>NUCLEOTIDE SEQUENCE [LARGE SCALE GENOMIC DNA]</scope>
    <source>
        <strain evidence="7">LJ96T</strain>
    </source>
</reference>
<proteinExistence type="inferred from homology"/>
<evidence type="ECO:0000256" key="4">
    <source>
        <dbReference type="ARBA" id="ARBA00023136"/>
    </source>
</evidence>